<proteinExistence type="predicted"/>
<dbReference type="RefSeq" id="WP_121738470.1">
    <property type="nucleotide sequence ID" value="NZ_CP032153.1"/>
</dbReference>
<dbReference type="EMBL" id="CP032153">
    <property type="protein sequence ID" value="AYN20266.1"/>
    <property type="molecule type" value="Genomic_DNA"/>
</dbReference>
<evidence type="ECO:0000313" key="1">
    <source>
        <dbReference type="EMBL" id="AYN20266.1"/>
    </source>
</evidence>
<dbReference type="KEGG" id="aaqu:D3M96_06810"/>
<organism evidence="1 2">
    <name type="scientific">Alcaligenes aquatilis</name>
    <dbReference type="NCBI Taxonomy" id="323284"/>
    <lineage>
        <taxon>Bacteria</taxon>
        <taxon>Pseudomonadati</taxon>
        <taxon>Pseudomonadota</taxon>
        <taxon>Betaproteobacteria</taxon>
        <taxon>Burkholderiales</taxon>
        <taxon>Alcaligenaceae</taxon>
        <taxon>Alcaligenes</taxon>
    </lineage>
</organism>
<reference evidence="1 2" key="1">
    <citation type="submission" date="2018-09" db="EMBL/GenBank/DDBJ databases">
        <title>Complete genome sequence of the hydrocarbonoclastic bacterium Alcaligenes aquatilis QD168, isolated from a crude-oil polluted marine sediment of Central Chile.</title>
        <authorList>
            <person name="Duran R.E."/>
            <person name="Barra B."/>
            <person name="Salva-Serra F."/>
            <person name="Mendez V."/>
            <person name="Moore E.R.B."/>
            <person name="Seeger M."/>
        </authorList>
    </citation>
    <scope>NUCLEOTIDE SEQUENCE [LARGE SCALE GENOMIC DNA]</scope>
    <source>
        <strain evidence="1 2">QD168</strain>
    </source>
</reference>
<dbReference type="AlphaFoldDB" id="A0A3G2HT05"/>
<protein>
    <submittedName>
        <fullName evidence="1">Uncharacterized protein</fullName>
    </submittedName>
</protein>
<accession>A0A3G2HT05</accession>
<name>A0A3G2HT05_9BURK</name>
<sequence length="59" mass="6532">MFSLLGRKAEIGVFAFLAGYAATRLVGLRLGSQLNFFYQAFIKNTRYAGMMSMAFGIGR</sequence>
<gene>
    <name evidence="1" type="ORF">D3M96_06810</name>
</gene>
<dbReference type="Proteomes" id="UP000268070">
    <property type="component" value="Chromosome"/>
</dbReference>
<evidence type="ECO:0000313" key="2">
    <source>
        <dbReference type="Proteomes" id="UP000268070"/>
    </source>
</evidence>